<sequence length="173" mass="20769">MIRKANLNDLREIKKLTEACAKALQQQNIFQWNERYPSLEKLKKDIEKQELYIFEEENMIISIIVLTSKMDDVYRNINWLSKTGNNLYVHRLATHPEFWGKGYARKMMDFAEEFAKNKNFTSIRLDTFSKNIRNQKFYEARAYTKLGDVYFPHKNEYPFHCYEKLLANSFNAN</sequence>
<keyword evidence="1 4" id="KW-0808">Transferase</keyword>
<name>A0A1I2MJF6_9FLAO</name>
<evidence type="ECO:0000259" key="3">
    <source>
        <dbReference type="PROSITE" id="PS51186"/>
    </source>
</evidence>
<dbReference type="Pfam" id="PF00583">
    <property type="entry name" value="Acetyltransf_1"/>
    <property type="match status" value="1"/>
</dbReference>
<dbReference type="InterPro" id="IPR016181">
    <property type="entry name" value="Acyl_CoA_acyltransferase"/>
</dbReference>
<reference evidence="5" key="1">
    <citation type="submission" date="2016-10" db="EMBL/GenBank/DDBJ databases">
        <authorList>
            <person name="Varghese N."/>
            <person name="Submissions S."/>
        </authorList>
    </citation>
    <scope>NUCLEOTIDE SEQUENCE [LARGE SCALE GENOMIC DNA]</scope>
    <source>
        <strain evidence="5">DSM 23515</strain>
    </source>
</reference>
<protein>
    <submittedName>
        <fullName evidence="4">Acetyltransferase (GNAT) family protein</fullName>
    </submittedName>
</protein>
<keyword evidence="2" id="KW-0012">Acyltransferase</keyword>
<dbReference type="PROSITE" id="PS51186">
    <property type="entry name" value="GNAT"/>
    <property type="match status" value="1"/>
</dbReference>
<dbReference type="Proteomes" id="UP000199116">
    <property type="component" value="Unassembled WGS sequence"/>
</dbReference>
<dbReference type="EMBL" id="FOOH01000013">
    <property type="protein sequence ID" value="SFF90859.1"/>
    <property type="molecule type" value="Genomic_DNA"/>
</dbReference>
<dbReference type="InterPro" id="IPR000182">
    <property type="entry name" value="GNAT_dom"/>
</dbReference>
<dbReference type="RefSeq" id="WP_075325323.1">
    <property type="nucleotide sequence ID" value="NZ_FOOH01000013.1"/>
</dbReference>
<dbReference type="Gene3D" id="3.40.630.30">
    <property type="match status" value="1"/>
</dbReference>
<organism evidence="4 5">
    <name type="scientific">Salegentibacter agarivorans</name>
    <dbReference type="NCBI Taxonomy" id="345907"/>
    <lineage>
        <taxon>Bacteria</taxon>
        <taxon>Pseudomonadati</taxon>
        <taxon>Bacteroidota</taxon>
        <taxon>Flavobacteriia</taxon>
        <taxon>Flavobacteriales</taxon>
        <taxon>Flavobacteriaceae</taxon>
        <taxon>Salegentibacter</taxon>
    </lineage>
</organism>
<dbReference type="PANTHER" id="PTHR43420">
    <property type="entry name" value="ACETYLTRANSFERASE"/>
    <property type="match status" value="1"/>
</dbReference>
<dbReference type="SUPFAM" id="SSF55729">
    <property type="entry name" value="Acyl-CoA N-acyltransferases (Nat)"/>
    <property type="match status" value="1"/>
</dbReference>
<evidence type="ECO:0000256" key="1">
    <source>
        <dbReference type="ARBA" id="ARBA00022679"/>
    </source>
</evidence>
<dbReference type="CDD" id="cd04301">
    <property type="entry name" value="NAT_SF"/>
    <property type="match status" value="1"/>
</dbReference>
<proteinExistence type="predicted"/>
<dbReference type="AlphaFoldDB" id="A0A1I2MJF6"/>
<gene>
    <name evidence="4" type="ORF">SAMN04488033_113106</name>
</gene>
<keyword evidence="5" id="KW-1185">Reference proteome</keyword>
<dbReference type="InterPro" id="IPR050680">
    <property type="entry name" value="YpeA/RimI_acetyltransf"/>
</dbReference>
<dbReference type="GO" id="GO:0016747">
    <property type="term" value="F:acyltransferase activity, transferring groups other than amino-acyl groups"/>
    <property type="evidence" value="ECO:0007669"/>
    <property type="project" value="InterPro"/>
</dbReference>
<evidence type="ECO:0000313" key="4">
    <source>
        <dbReference type="EMBL" id="SFF90859.1"/>
    </source>
</evidence>
<dbReference type="PANTHER" id="PTHR43420:SF46">
    <property type="entry name" value="ACETYLTRANSFERASE"/>
    <property type="match status" value="1"/>
</dbReference>
<accession>A0A1I2MJF6</accession>
<evidence type="ECO:0000313" key="5">
    <source>
        <dbReference type="Proteomes" id="UP000199116"/>
    </source>
</evidence>
<feature type="domain" description="N-acetyltransferase" evidence="3">
    <location>
        <begin position="1"/>
        <end position="168"/>
    </location>
</feature>
<evidence type="ECO:0000256" key="2">
    <source>
        <dbReference type="ARBA" id="ARBA00023315"/>
    </source>
</evidence>